<keyword evidence="8" id="KW-0393">Immunoglobulin domain</keyword>
<dbReference type="eggNOG" id="ENOG502RTUB">
    <property type="taxonomic scope" value="Eukaryota"/>
</dbReference>
<dbReference type="GO" id="GO:0005102">
    <property type="term" value="F:signaling receptor binding"/>
    <property type="evidence" value="ECO:0007669"/>
    <property type="project" value="TreeGrafter"/>
</dbReference>
<sequence>LAKFTVSCQEQTVKASFGEEVILQCQLDPTIDATDMEVRWFRTVGADLVHLYWNNIDDNWKQNLAYKGRTELSKKGLSTGTIALKLRNVGLNDEGSFTCFVVSGTEYEQSQLELKVGGIGLGVLVHLGEVWLSQGIRLLCKSEGWYPKPEIHWTNEDGENLTTLSKSTIERNADGFFTVESHINVMKGSENFFSCGMKNSFPTTAKTSIKIP</sequence>
<dbReference type="InterPro" id="IPR003599">
    <property type="entry name" value="Ig_sub"/>
</dbReference>
<dbReference type="PROSITE" id="PS50835">
    <property type="entry name" value="IG_LIKE"/>
    <property type="match status" value="2"/>
</dbReference>
<dbReference type="OMA" id="ETHIRVS"/>
<dbReference type="GO" id="GO:0009897">
    <property type="term" value="C:external side of plasma membrane"/>
    <property type="evidence" value="ECO:0007669"/>
    <property type="project" value="TreeGrafter"/>
</dbReference>
<dbReference type="SUPFAM" id="SSF48726">
    <property type="entry name" value="Immunoglobulin"/>
    <property type="match status" value="2"/>
</dbReference>
<accession>H3A470</accession>
<dbReference type="InterPro" id="IPR050504">
    <property type="entry name" value="IgSF_BTN/MOG"/>
</dbReference>
<dbReference type="PANTHER" id="PTHR24100">
    <property type="entry name" value="BUTYROPHILIN"/>
    <property type="match status" value="1"/>
</dbReference>
<dbReference type="InterPro" id="IPR013106">
    <property type="entry name" value="Ig_V-set"/>
</dbReference>
<dbReference type="Pfam" id="PF22705">
    <property type="entry name" value="C2-set_3"/>
    <property type="match status" value="1"/>
</dbReference>
<reference evidence="11" key="3">
    <citation type="submission" date="2025-09" db="UniProtKB">
        <authorList>
            <consortium name="Ensembl"/>
        </authorList>
    </citation>
    <scope>IDENTIFICATION</scope>
</reference>
<dbReference type="InterPro" id="IPR007110">
    <property type="entry name" value="Ig-like_dom"/>
</dbReference>
<keyword evidence="5" id="KW-0472">Membrane</keyword>
<dbReference type="Pfam" id="PF07686">
    <property type="entry name" value="V-set"/>
    <property type="match status" value="1"/>
</dbReference>
<dbReference type="Gene3D" id="2.60.40.10">
    <property type="entry name" value="Immunoglobulins"/>
    <property type="match status" value="2"/>
</dbReference>
<evidence type="ECO:0000256" key="2">
    <source>
        <dbReference type="ARBA" id="ARBA00022692"/>
    </source>
</evidence>
<dbReference type="GeneTree" id="ENSGT01120000271914"/>
<evidence type="ECO:0000313" key="11">
    <source>
        <dbReference type="Ensembl" id="ENSLACP00000004441.1"/>
    </source>
</evidence>
<dbReference type="Proteomes" id="UP000008672">
    <property type="component" value="Unassembled WGS sequence"/>
</dbReference>
<dbReference type="HOGENOM" id="CLU_013137_8_4_1"/>
<feature type="domain" description="Ig-like" evidence="10">
    <location>
        <begin position="136"/>
        <end position="208"/>
    </location>
</feature>
<evidence type="ECO:0000259" key="10">
    <source>
        <dbReference type="PROSITE" id="PS50835"/>
    </source>
</evidence>
<evidence type="ECO:0000256" key="9">
    <source>
        <dbReference type="ARBA" id="ARBA00038221"/>
    </source>
</evidence>
<dbReference type="GO" id="GO:0050852">
    <property type="term" value="P:T cell receptor signaling pathway"/>
    <property type="evidence" value="ECO:0007669"/>
    <property type="project" value="TreeGrafter"/>
</dbReference>
<evidence type="ECO:0000256" key="7">
    <source>
        <dbReference type="ARBA" id="ARBA00023180"/>
    </source>
</evidence>
<evidence type="ECO:0000256" key="3">
    <source>
        <dbReference type="ARBA" id="ARBA00022729"/>
    </source>
</evidence>
<comment type="subcellular location">
    <subcellularLocation>
        <location evidence="1">Membrane</location>
    </subcellularLocation>
</comment>
<dbReference type="EMBL" id="AFYH01233541">
    <property type="status" value="NOT_ANNOTATED_CDS"/>
    <property type="molecule type" value="Genomic_DNA"/>
</dbReference>
<evidence type="ECO:0000256" key="6">
    <source>
        <dbReference type="ARBA" id="ARBA00023157"/>
    </source>
</evidence>
<evidence type="ECO:0000256" key="8">
    <source>
        <dbReference type="ARBA" id="ARBA00023319"/>
    </source>
</evidence>
<organism evidence="11 12">
    <name type="scientific">Latimeria chalumnae</name>
    <name type="common">Coelacanth</name>
    <dbReference type="NCBI Taxonomy" id="7897"/>
    <lineage>
        <taxon>Eukaryota</taxon>
        <taxon>Metazoa</taxon>
        <taxon>Chordata</taxon>
        <taxon>Craniata</taxon>
        <taxon>Vertebrata</taxon>
        <taxon>Euteleostomi</taxon>
        <taxon>Coelacanthiformes</taxon>
        <taxon>Coelacanthidae</taxon>
        <taxon>Latimeria</taxon>
    </lineage>
</organism>
<name>H3A470_LATCH</name>
<evidence type="ECO:0000256" key="1">
    <source>
        <dbReference type="ARBA" id="ARBA00004370"/>
    </source>
</evidence>
<comment type="similarity">
    <text evidence="9">Belongs to the SKINT family.</text>
</comment>
<keyword evidence="7" id="KW-0325">Glycoprotein</keyword>
<dbReference type="InParanoid" id="H3A470"/>
<reference evidence="12" key="1">
    <citation type="submission" date="2011-08" db="EMBL/GenBank/DDBJ databases">
        <title>The draft genome of Latimeria chalumnae.</title>
        <authorList>
            <person name="Di Palma F."/>
            <person name="Alfoldi J."/>
            <person name="Johnson J."/>
            <person name="Berlin A."/>
            <person name="Gnerre S."/>
            <person name="Jaffe D."/>
            <person name="MacCallum I."/>
            <person name="Young S."/>
            <person name="Walker B.J."/>
            <person name="Lander E."/>
            <person name="Lindblad-Toh K."/>
        </authorList>
    </citation>
    <scope>NUCLEOTIDE SEQUENCE [LARGE SCALE GENOMIC DNA]</scope>
    <source>
        <strain evidence="12">Wild caught</strain>
    </source>
</reference>
<dbReference type="FunFam" id="2.60.40.10:FF:000142">
    <property type="entry name" value="V-set domain-containing T-cell activation inhibitor 1"/>
    <property type="match status" value="1"/>
</dbReference>
<dbReference type="GO" id="GO:0042110">
    <property type="term" value="P:T cell activation"/>
    <property type="evidence" value="ECO:0007669"/>
    <property type="project" value="UniProtKB-ARBA"/>
</dbReference>
<dbReference type="InterPro" id="IPR036179">
    <property type="entry name" value="Ig-like_dom_sf"/>
</dbReference>
<protein>
    <recommendedName>
        <fullName evidence="10">Ig-like domain-containing protein</fullName>
    </recommendedName>
</protein>
<evidence type="ECO:0000256" key="5">
    <source>
        <dbReference type="ARBA" id="ARBA00023136"/>
    </source>
</evidence>
<dbReference type="GO" id="GO:1903037">
    <property type="term" value="P:regulation of leukocyte cell-cell adhesion"/>
    <property type="evidence" value="ECO:0007669"/>
    <property type="project" value="UniProtKB-ARBA"/>
</dbReference>
<dbReference type="SMART" id="SM00406">
    <property type="entry name" value="IGv"/>
    <property type="match status" value="1"/>
</dbReference>
<reference evidence="11" key="2">
    <citation type="submission" date="2025-08" db="UniProtKB">
        <authorList>
            <consortium name="Ensembl"/>
        </authorList>
    </citation>
    <scope>IDENTIFICATION</scope>
</reference>
<dbReference type="SMART" id="SM00409">
    <property type="entry name" value="IG"/>
    <property type="match status" value="1"/>
</dbReference>
<dbReference type="FunFam" id="2.60.40.10:FF:000088">
    <property type="entry name" value="Butyrophilin subfamily 1 member A1"/>
    <property type="match status" value="1"/>
</dbReference>
<dbReference type="InterPro" id="IPR053896">
    <property type="entry name" value="BTN3A2-like_Ig-C"/>
</dbReference>
<evidence type="ECO:0000313" key="12">
    <source>
        <dbReference type="Proteomes" id="UP000008672"/>
    </source>
</evidence>
<dbReference type="GO" id="GO:0050863">
    <property type="term" value="P:regulation of T cell activation"/>
    <property type="evidence" value="ECO:0007669"/>
    <property type="project" value="UniProtKB-ARBA"/>
</dbReference>
<dbReference type="GO" id="GO:0001817">
    <property type="term" value="P:regulation of cytokine production"/>
    <property type="evidence" value="ECO:0007669"/>
    <property type="project" value="TreeGrafter"/>
</dbReference>
<keyword evidence="4" id="KW-1133">Transmembrane helix</keyword>
<dbReference type="InterPro" id="IPR013783">
    <property type="entry name" value="Ig-like_fold"/>
</dbReference>
<feature type="domain" description="Ig-like" evidence="10">
    <location>
        <begin position="2"/>
        <end position="115"/>
    </location>
</feature>
<keyword evidence="12" id="KW-1185">Reference proteome</keyword>
<keyword evidence="6" id="KW-1015">Disulfide bond</keyword>
<evidence type="ECO:0000256" key="4">
    <source>
        <dbReference type="ARBA" id="ARBA00022989"/>
    </source>
</evidence>
<dbReference type="Ensembl" id="ENSLACT00000004479.1">
    <property type="protein sequence ID" value="ENSLACP00000004441.1"/>
    <property type="gene ID" value="ENSLACG00000003950.1"/>
</dbReference>
<keyword evidence="2" id="KW-0812">Transmembrane</keyword>
<keyword evidence="3" id="KW-0732">Signal</keyword>
<dbReference type="AlphaFoldDB" id="H3A470"/>
<proteinExistence type="inferred from homology"/>